<dbReference type="RefSeq" id="WP_169100919.1">
    <property type="nucleotide sequence ID" value="NZ_JABBVZ010000055.1"/>
</dbReference>
<keyword evidence="6" id="KW-1185">Reference proteome</keyword>
<evidence type="ECO:0000256" key="3">
    <source>
        <dbReference type="ARBA" id="ARBA00023143"/>
    </source>
</evidence>
<accession>A0A7Y0L6B7</accession>
<dbReference type="PANTHER" id="PTHR34653:SF1">
    <property type="entry name" value="FLAGELLAR HOOK-BASAL BODY COMPLEX PROTEIN FLIE"/>
    <property type="match status" value="1"/>
</dbReference>
<dbReference type="Proteomes" id="UP000533476">
    <property type="component" value="Unassembled WGS sequence"/>
</dbReference>
<dbReference type="AlphaFoldDB" id="A0A7Y0L6B7"/>
<dbReference type="EMBL" id="JABBVZ010000055">
    <property type="protein sequence ID" value="NMP23546.1"/>
    <property type="molecule type" value="Genomic_DNA"/>
</dbReference>
<dbReference type="PRINTS" id="PR01006">
    <property type="entry name" value="FLGHOOKFLIE"/>
</dbReference>
<evidence type="ECO:0000313" key="6">
    <source>
        <dbReference type="Proteomes" id="UP000533476"/>
    </source>
</evidence>
<dbReference type="GO" id="GO:0071973">
    <property type="term" value="P:bacterial-type flagellum-dependent cell motility"/>
    <property type="evidence" value="ECO:0007669"/>
    <property type="project" value="InterPro"/>
</dbReference>
<comment type="subcellular location">
    <subcellularLocation>
        <location evidence="1">Bacterial flagellum basal body</location>
    </subcellularLocation>
</comment>
<comment type="caution">
    <text evidence="5">The sequence shown here is derived from an EMBL/GenBank/DDBJ whole genome shotgun (WGS) entry which is preliminary data.</text>
</comment>
<proteinExistence type="inferred from homology"/>
<name>A0A7Y0L6B7_9FIRM</name>
<keyword evidence="3" id="KW-0975">Bacterial flagellum</keyword>
<dbReference type="GO" id="GO:0005198">
    <property type="term" value="F:structural molecule activity"/>
    <property type="evidence" value="ECO:0007669"/>
    <property type="project" value="UniProtKB-UniRule"/>
</dbReference>
<reference evidence="5 6" key="1">
    <citation type="submission" date="2020-04" db="EMBL/GenBank/DDBJ databases">
        <authorList>
            <person name="Zhang R."/>
            <person name="Schippers A."/>
        </authorList>
    </citation>
    <scope>NUCLEOTIDE SEQUENCE [LARGE SCALE GENOMIC DNA]</scope>
    <source>
        <strain evidence="5 6">DSM 109850</strain>
    </source>
</reference>
<protein>
    <recommendedName>
        <fullName evidence="4">Flagellar hook-basal body complex protein FliE</fullName>
    </recommendedName>
</protein>
<evidence type="ECO:0000256" key="2">
    <source>
        <dbReference type="ARBA" id="ARBA00009272"/>
    </source>
</evidence>
<comment type="similarity">
    <text evidence="2">Belongs to the FliE family.</text>
</comment>
<gene>
    <name evidence="5" type="primary">fliE</name>
    <name evidence="5" type="ORF">HIJ39_14460</name>
</gene>
<keyword evidence="5" id="KW-0966">Cell projection</keyword>
<keyword evidence="5" id="KW-0282">Flagellum</keyword>
<dbReference type="GO" id="GO:0009425">
    <property type="term" value="C:bacterial-type flagellum basal body"/>
    <property type="evidence" value="ECO:0007669"/>
    <property type="project" value="UniProtKB-SubCell"/>
</dbReference>
<dbReference type="GO" id="GO:0003774">
    <property type="term" value="F:cytoskeletal motor activity"/>
    <property type="evidence" value="ECO:0007669"/>
    <property type="project" value="InterPro"/>
</dbReference>
<evidence type="ECO:0000256" key="4">
    <source>
        <dbReference type="NCBIfam" id="TIGR00205"/>
    </source>
</evidence>
<evidence type="ECO:0000256" key="1">
    <source>
        <dbReference type="ARBA" id="ARBA00004117"/>
    </source>
</evidence>
<sequence length="96" mass="9772">MALPLTLLPPITLGGSQPVKASLASNFGTLLGQAVQGLEQGQSSANQTIQQAMAGNVSVTQAMVAMTEAQSALDVATSVQNQAISAYQSIINMPLS</sequence>
<dbReference type="Pfam" id="PF02049">
    <property type="entry name" value="FliE"/>
    <property type="match status" value="1"/>
</dbReference>
<organism evidence="5 6">
    <name type="scientific">Sulfobacillus harzensis</name>
    <dbReference type="NCBI Taxonomy" id="2729629"/>
    <lineage>
        <taxon>Bacteria</taxon>
        <taxon>Bacillati</taxon>
        <taxon>Bacillota</taxon>
        <taxon>Clostridia</taxon>
        <taxon>Eubacteriales</taxon>
        <taxon>Clostridiales Family XVII. Incertae Sedis</taxon>
        <taxon>Sulfobacillus</taxon>
    </lineage>
</organism>
<dbReference type="PANTHER" id="PTHR34653">
    <property type="match status" value="1"/>
</dbReference>
<evidence type="ECO:0000313" key="5">
    <source>
        <dbReference type="EMBL" id="NMP23546.1"/>
    </source>
</evidence>
<dbReference type="InterPro" id="IPR001624">
    <property type="entry name" value="FliE"/>
</dbReference>
<dbReference type="NCBIfam" id="TIGR00205">
    <property type="entry name" value="fliE"/>
    <property type="match status" value="1"/>
</dbReference>
<keyword evidence="5" id="KW-0969">Cilium</keyword>